<dbReference type="Proteomes" id="UP000317257">
    <property type="component" value="Unassembled WGS sequence"/>
</dbReference>
<evidence type="ECO:0000256" key="1">
    <source>
        <dbReference type="SAM" id="MobiDB-lite"/>
    </source>
</evidence>
<reference evidence="3" key="1">
    <citation type="submission" date="2018-12" db="EMBL/GenBank/DDBJ databases">
        <title>The complete genome of Metarhizium rileyi, a key fungal pathogen of Lepidoptera.</title>
        <authorList>
            <person name="Binneck E."/>
            <person name="Lastra C.C.L."/>
            <person name="Sosa-Gomez D.R."/>
        </authorList>
    </citation>
    <scope>NUCLEOTIDE SEQUENCE [LARGE SCALE GENOMIC DNA]</scope>
    <source>
        <strain evidence="3">Cep018-CH2</strain>
    </source>
</reference>
<dbReference type="SUPFAM" id="SSF53167">
    <property type="entry name" value="Purine and uridine phosphorylases"/>
    <property type="match status" value="1"/>
</dbReference>
<comment type="caution">
    <text evidence="2">The sequence shown here is derived from an EMBL/GenBank/DDBJ whole genome shotgun (WGS) entry which is preliminary data.</text>
</comment>
<proteinExistence type="predicted"/>
<organism evidence="2 3">
    <name type="scientific">Metarhizium rileyi (strain RCEF 4871)</name>
    <name type="common">Nomuraea rileyi</name>
    <dbReference type="NCBI Taxonomy" id="1649241"/>
    <lineage>
        <taxon>Eukaryota</taxon>
        <taxon>Fungi</taxon>
        <taxon>Dikarya</taxon>
        <taxon>Ascomycota</taxon>
        <taxon>Pezizomycotina</taxon>
        <taxon>Sordariomycetes</taxon>
        <taxon>Hypocreomycetidae</taxon>
        <taxon>Hypocreales</taxon>
        <taxon>Clavicipitaceae</taxon>
        <taxon>Metarhizium</taxon>
    </lineage>
</organism>
<gene>
    <name evidence="2" type="ORF">ED733_002451</name>
</gene>
<feature type="region of interest" description="Disordered" evidence="1">
    <location>
        <begin position="202"/>
        <end position="242"/>
    </location>
</feature>
<evidence type="ECO:0000313" key="3">
    <source>
        <dbReference type="Proteomes" id="UP000317257"/>
    </source>
</evidence>
<name>A0A5C6GB38_METRR</name>
<dbReference type="Gene3D" id="3.40.50.1580">
    <property type="entry name" value="Nucleoside phosphorylase domain"/>
    <property type="match status" value="1"/>
</dbReference>
<dbReference type="PANTHER" id="PTHR46082:SF11">
    <property type="entry name" value="AAA+ ATPASE DOMAIN-CONTAINING PROTEIN-RELATED"/>
    <property type="match status" value="1"/>
</dbReference>
<dbReference type="AlphaFoldDB" id="A0A5C6GB38"/>
<protein>
    <recommendedName>
        <fullName evidence="4">Nucleoside phosphorylase domain-containing protein</fullName>
    </recommendedName>
</protein>
<dbReference type="InterPro" id="IPR035994">
    <property type="entry name" value="Nucleoside_phosphorylase_sf"/>
</dbReference>
<dbReference type="GO" id="GO:0009116">
    <property type="term" value="P:nucleoside metabolic process"/>
    <property type="evidence" value="ECO:0007669"/>
    <property type="project" value="InterPro"/>
</dbReference>
<dbReference type="GO" id="GO:0003824">
    <property type="term" value="F:catalytic activity"/>
    <property type="evidence" value="ECO:0007669"/>
    <property type="project" value="InterPro"/>
</dbReference>
<evidence type="ECO:0000313" key="2">
    <source>
        <dbReference type="EMBL" id="TWU75125.1"/>
    </source>
</evidence>
<dbReference type="EMBL" id="SBHS01000008">
    <property type="protein sequence ID" value="TWU75125.1"/>
    <property type="molecule type" value="Genomic_DNA"/>
</dbReference>
<dbReference type="PANTHER" id="PTHR46082">
    <property type="entry name" value="ATP/GTP-BINDING PROTEIN-RELATED"/>
    <property type="match status" value="1"/>
</dbReference>
<dbReference type="InterPro" id="IPR053137">
    <property type="entry name" value="NLR-like"/>
</dbReference>
<evidence type="ECO:0008006" key="4">
    <source>
        <dbReference type="Google" id="ProtNLM"/>
    </source>
</evidence>
<accession>A0A5C6GB38</accession>
<sequence length="242" mass="26384">MNSAKATVKVRPPPKPEDYRVAIIAPLEIESIAAIQLLDEKHEGRFPVTRGSGYVYTLGEMCGHNVIIATLPAGHEYGVGSAAALASQILSNFPDLWFGLLVGVAAGMPNLQCDDPRDIRLGDVLVALPMGENPGLINLDLGKWNSNGFELRRHGWMDKTYKLVLSAISQVKAEDYVQDEPSFLKHYEAMMKNGKCRKIFSKPRQESDGSYQADGSEGSTPSVWYGTIGSGSSVIKSASRRE</sequence>